<evidence type="ECO:0000259" key="5">
    <source>
        <dbReference type="PROSITE" id="PS52035"/>
    </source>
</evidence>
<organism evidence="6 7">
    <name type="scientific">Chryseosolibacter indicus</name>
    <dbReference type="NCBI Taxonomy" id="2782351"/>
    <lineage>
        <taxon>Bacteria</taxon>
        <taxon>Pseudomonadati</taxon>
        <taxon>Bacteroidota</taxon>
        <taxon>Cytophagia</taxon>
        <taxon>Cytophagales</taxon>
        <taxon>Chryseotaleaceae</taxon>
        <taxon>Chryseosolibacter</taxon>
    </lineage>
</organism>
<proteinExistence type="inferred from homology"/>
<evidence type="ECO:0000256" key="2">
    <source>
        <dbReference type="ARBA" id="ARBA00005988"/>
    </source>
</evidence>
<sequence>MKKLIKLYLVLTLLHTVTYAQQQDILPPVLSWKGKSLELIAKKDNVWITPAEKNDFVNTPSYSETIAWLDNLCKHSDFMEMVSIGKSANGRDIFIVIASQDRIFDKTALSKSAKPLLLAQAGIHAGEIDGKDAGMMLLRDIAFGKKRDLLKNVNILFIPILNVDGHERASQYNRVNQRGPSNMGWRTNARNLNLNRDYTKLDSEEIRCVVQVMNEYNPTLYLDLHVTDGADYQYDITYGYSGISPSIVKWLDNTFKPATDQYLKTNGHIPGPLMFAANDRDFTEGNVEFAYSPRFSNNYGDLRRIPSILVENHSLKPFKQRVLGTYVFIESVLALLAKEGSALKNAIEADKALRNAESVLTYNQSEKPDTMTLLGVESKLMKSSLTGKDYIVWTGKPVTQKIPYIKNTKPGIVAKRPKAYWIPATHKDVISRLKLHGINVQEINAPRSIEVKMYRIRDYKFSLQPFEGHFTVSGSAVPETRQEVFYPGSVRIETNQTLGELAICLLEPSSPDSFLQWGFFPEIFTRTEYIEEYAIEPLARNMLANDPKLKAEFELQKQKDPAFINNTRAVYEWFYTRSPYVDNRYLLYPVGIEE</sequence>
<accession>A0ABS5VQC3</accession>
<evidence type="ECO:0000256" key="3">
    <source>
        <dbReference type="PROSITE-ProRule" id="PRU01379"/>
    </source>
</evidence>
<feature type="domain" description="Peptidase M14" evidence="5">
    <location>
        <begin position="58"/>
        <end position="336"/>
    </location>
</feature>
<dbReference type="Proteomes" id="UP000772618">
    <property type="component" value="Unassembled WGS sequence"/>
</dbReference>
<dbReference type="Gene3D" id="3.40.630.10">
    <property type="entry name" value="Zn peptidases"/>
    <property type="match status" value="1"/>
</dbReference>
<dbReference type="PANTHER" id="PTHR11705:SF145">
    <property type="entry name" value="PEPTIDASE M14 CARBOXYPEPTIDASE A DOMAIN-CONTAINING PROTEIN"/>
    <property type="match status" value="1"/>
</dbReference>
<evidence type="ECO:0000256" key="1">
    <source>
        <dbReference type="ARBA" id="ARBA00001947"/>
    </source>
</evidence>
<dbReference type="SUPFAM" id="SSF53187">
    <property type="entry name" value="Zn-dependent exopeptidases"/>
    <property type="match status" value="1"/>
</dbReference>
<dbReference type="InterPro" id="IPR000834">
    <property type="entry name" value="Peptidase_M14"/>
</dbReference>
<dbReference type="CDD" id="cd06241">
    <property type="entry name" value="M14-like"/>
    <property type="match status" value="1"/>
</dbReference>
<protein>
    <recommendedName>
        <fullName evidence="5">Peptidase M14 domain-containing protein</fullName>
    </recommendedName>
</protein>
<dbReference type="RefSeq" id="WP_254151989.1">
    <property type="nucleotide sequence ID" value="NZ_JAHESD010000004.1"/>
</dbReference>
<feature type="active site" description="Proton donor/acceptor" evidence="3">
    <location>
        <position position="311"/>
    </location>
</feature>
<comment type="caution">
    <text evidence="6">The sequence shown here is derived from an EMBL/GenBank/DDBJ whole genome shotgun (WGS) entry which is preliminary data.</text>
</comment>
<dbReference type="PANTHER" id="PTHR11705">
    <property type="entry name" value="PROTEASE FAMILY M14 CARBOXYPEPTIDASE A,B"/>
    <property type="match status" value="1"/>
</dbReference>
<dbReference type="EMBL" id="JAHESD010000004">
    <property type="protein sequence ID" value="MBT1702211.1"/>
    <property type="molecule type" value="Genomic_DNA"/>
</dbReference>
<keyword evidence="7" id="KW-1185">Reference proteome</keyword>
<evidence type="ECO:0000256" key="4">
    <source>
        <dbReference type="SAM" id="SignalP"/>
    </source>
</evidence>
<feature type="signal peptide" evidence="4">
    <location>
        <begin position="1"/>
        <end position="22"/>
    </location>
</feature>
<evidence type="ECO:0000313" key="6">
    <source>
        <dbReference type="EMBL" id="MBT1702211.1"/>
    </source>
</evidence>
<dbReference type="SMART" id="SM00631">
    <property type="entry name" value="Zn_pept"/>
    <property type="match status" value="1"/>
</dbReference>
<keyword evidence="4" id="KW-0732">Signal</keyword>
<gene>
    <name evidence="6" type="ORF">KK060_02915</name>
</gene>
<feature type="chain" id="PRO_5046034912" description="Peptidase M14 domain-containing protein" evidence="4">
    <location>
        <begin position="23"/>
        <end position="594"/>
    </location>
</feature>
<comment type="similarity">
    <text evidence="2 3">Belongs to the peptidase M14 family.</text>
</comment>
<dbReference type="Pfam" id="PF00246">
    <property type="entry name" value="Peptidase_M14"/>
    <property type="match status" value="1"/>
</dbReference>
<reference evidence="6 7" key="1">
    <citation type="submission" date="2021-05" db="EMBL/GenBank/DDBJ databases">
        <title>A Polyphasic approach of four new species of the genus Ohtaekwangia: Ohtaekwangia histidinii sp. nov., Ohtaekwangia cretensis sp. nov., Ohtaekwangia indiensis sp. nov., Ohtaekwangia reichenbachii sp. nov. from diverse environment.</title>
        <authorList>
            <person name="Octaviana S."/>
        </authorList>
    </citation>
    <scope>NUCLEOTIDE SEQUENCE [LARGE SCALE GENOMIC DNA]</scope>
    <source>
        <strain evidence="6 7">PWU20</strain>
    </source>
</reference>
<comment type="cofactor">
    <cofactor evidence="1">
        <name>Zn(2+)</name>
        <dbReference type="ChEBI" id="CHEBI:29105"/>
    </cofactor>
</comment>
<dbReference type="PROSITE" id="PS52035">
    <property type="entry name" value="PEPTIDASE_M14"/>
    <property type="match status" value="1"/>
</dbReference>
<evidence type="ECO:0000313" key="7">
    <source>
        <dbReference type="Proteomes" id="UP000772618"/>
    </source>
</evidence>
<name>A0ABS5VQC3_9BACT</name>